<keyword evidence="4" id="KW-1185">Reference proteome</keyword>
<keyword evidence="2" id="KW-0732">Signal</keyword>
<comment type="caution">
    <text evidence="3">The sequence shown here is derived from an EMBL/GenBank/DDBJ whole genome shotgun (WGS) entry which is preliminary data.</text>
</comment>
<name>A0ABW5JB55_9BACT</name>
<dbReference type="PROSITE" id="PS51257">
    <property type="entry name" value="PROKAR_LIPOPROTEIN"/>
    <property type="match status" value="1"/>
</dbReference>
<feature type="chain" id="PRO_5045300798" description="Peptidase C-terminal archaeal/bacterial domain-containing protein" evidence="2">
    <location>
        <begin position="23"/>
        <end position="379"/>
    </location>
</feature>
<dbReference type="RefSeq" id="WP_340240671.1">
    <property type="nucleotide sequence ID" value="NZ_JBBEWC010000024.1"/>
</dbReference>
<evidence type="ECO:0000256" key="2">
    <source>
        <dbReference type="SAM" id="SignalP"/>
    </source>
</evidence>
<dbReference type="Gene3D" id="2.60.120.380">
    <property type="match status" value="1"/>
</dbReference>
<feature type="signal peptide" evidence="2">
    <location>
        <begin position="1"/>
        <end position="22"/>
    </location>
</feature>
<evidence type="ECO:0008006" key="5">
    <source>
        <dbReference type="Google" id="ProtNLM"/>
    </source>
</evidence>
<organism evidence="3 4">
    <name type="scientific">Emticicia soli</name>
    <dbReference type="NCBI Taxonomy" id="2027878"/>
    <lineage>
        <taxon>Bacteria</taxon>
        <taxon>Pseudomonadati</taxon>
        <taxon>Bacteroidota</taxon>
        <taxon>Cytophagia</taxon>
        <taxon>Cytophagales</taxon>
        <taxon>Leadbetterellaceae</taxon>
        <taxon>Emticicia</taxon>
    </lineage>
</organism>
<evidence type="ECO:0000313" key="4">
    <source>
        <dbReference type="Proteomes" id="UP001597510"/>
    </source>
</evidence>
<evidence type="ECO:0000256" key="1">
    <source>
        <dbReference type="SAM" id="MobiDB-lite"/>
    </source>
</evidence>
<sequence>MKTSLFFILLLSLMLGCSPEESDPKPDDPDPTGTNPKPTDPKPNDPVPTQPVIITGEWVAAKGGAGGIDNFDSFKNYHFNFEVVTNNTDITIQLSSADINIKYALFNPLGEKVNQAFAGRSHNNTFKVNAGKYRVVVSAERRAVGKFALKVLGAKTPVQIASKLLQSGTQTWGALGGGGIVKTFKNHFYTFEVTEENSYIDLTIQSPDTEVALVLFDDLGQVLYKSYAFHNRYEFTTPKVRKGVYTVMAATEKRGSMGNYTLEISGQVDKLTKINSQTSTLNGRWNSKTSVDVYQFEMTSANLPIDFELSSADTKVVIKFQTEVGAEITKTLGLEKVAVYVSGDLPKKTFRVAATPANNGTAGNYTLKVVGQFANLKKL</sequence>
<dbReference type="EMBL" id="JBHULC010000033">
    <property type="protein sequence ID" value="MFD2523301.1"/>
    <property type="molecule type" value="Genomic_DNA"/>
</dbReference>
<proteinExistence type="predicted"/>
<dbReference type="Proteomes" id="UP001597510">
    <property type="component" value="Unassembled WGS sequence"/>
</dbReference>
<reference evidence="4" key="1">
    <citation type="journal article" date="2019" name="Int. J. Syst. Evol. Microbiol.">
        <title>The Global Catalogue of Microorganisms (GCM) 10K type strain sequencing project: providing services to taxonomists for standard genome sequencing and annotation.</title>
        <authorList>
            <consortium name="The Broad Institute Genomics Platform"/>
            <consortium name="The Broad Institute Genome Sequencing Center for Infectious Disease"/>
            <person name="Wu L."/>
            <person name="Ma J."/>
        </authorList>
    </citation>
    <scope>NUCLEOTIDE SEQUENCE [LARGE SCALE GENOMIC DNA]</scope>
    <source>
        <strain evidence="4">KCTC 52344</strain>
    </source>
</reference>
<evidence type="ECO:0000313" key="3">
    <source>
        <dbReference type="EMBL" id="MFD2523301.1"/>
    </source>
</evidence>
<gene>
    <name evidence="3" type="ORF">ACFSR2_20555</name>
</gene>
<accession>A0ABW5JB55</accession>
<protein>
    <recommendedName>
        <fullName evidence="5">Peptidase C-terminal archaeal/bacterial domain-containing protein</fullName>
    </recommendedName>
</protein>
<feature type="region of interest" description="Disordered" evidence="1">
    <location>
        <begin position="19"/>
        <end position="50"/>
    </location>
</feature>